<proteinExistence type="predicted"/>
<dbReference type="Gene3D" id="2.40.170.20">
    <property type="entry name" value="TonB-dependent receptor, beta-barrel domain"/>
    <property type="match status" value="1"/>
</dbReference>
<protein>
    <recommendedName>
        <fullName evidence="10">TonB-dependent receptor plug domain-containing protein</fullName>
    </recommendedName>
</protein>
<feature type="domain" description="TonB-dependent receptor plug" evidence="8">
    <location>
        <begin position="56"/>
        <end position="169"/>
    </location>
</feature>
<dbReference type="InterPro" id="IPR036942">
    <property type="entry name" value="Beta-barrel_TonB_sf"/>
</dbReference>
<keyword evidence="5" id="KW-0472">Membrane</keyword>
<evidence type="ECO:0000256" key="4">
    <source>
        <dbReference type="ARBA" id="ARBA00023077"/>
    </source>
</evidence>
<feature type="non-terminal residue" evidence="9">
    <location>
        <position position="848"/>
    </location>
</feature>
<dbReference type="GO" id="GO:0009279">
    <property type="term" value="C:cell outer membrane"/>
    <property type="evidence" value="ECO:0007669"/>
    <property type="project" value="UniProtKB-SubCell"/>
</dbReference>
<dbReference type="Pfam" id="PF07715">
    <property type="entry name" value="Plug"/>
    <property type="match status" value="1"/>
</dbReference>
<keyword evidence="6" id="KW-0998">Cell outer membrane</keyword>
<evidence type="ECO:0000256" key="3">
    <source>
        <dbReference type="ARBA" id="ARBA00022692"/>
    </source>
</evidence>
<dbReference type="SUPFAM" id="SSF56935">
    <property type="entry name" value="Porins"/>
    <property type="match status" value="1"/>
</dbReference>
<dbReference type="Pfam" id="PF00593">
    <property type="entry name" value="TonB_dep_Rec_b-barrel"/>
    <property type="match status" value="1"/>
</dbReference>
<dbReference type="InterPro" id="IPR012910">
    <property type="entry name" value="Plug_dom"/>
</dbReference>
<evidence type="ECO:0000256" key="6">
    <source>
        <dbReference type="ARBA" id="ARBA00023237"/>
    </source>
</evidence>
<feature type="domain" description="TonB-dependent receptor-like beta-barrel" evidence="7">
    <location>
        <begin position="343"/>
        <end position="844"/>
    </location>
</feature>
<reference evidence="9" key="1">
    <citation type="submission" date="2018-05" db="EMBL/GenBank/DDBJ databases">
        <authorList>
            <person name="Lanie J.A."/>
            <person name="Ng W.-L."/>
            <person name="Kazmierczak K.M."/>
            <person name="Andrzejewski T.M."/>
            <person name="Davidsen T.M."/>
            <person name="Wayne K.J."/>
            <person name="Tettelin H."/>
            <person name="Glass J.I."/>
            <person name="Rusch D."/>
            <person name="Podicherti R."/>
            <person name="Tsui H.-C.T."/>
            <person name="Winkler M.E."/>
        </authorList>
    </citation>
    <scope>NUCLEOTIDE SEQUENCE</scope>
</reference>
<dbReference type="PANTHER" id="PTHR47234:SF1">
    <property type="entry name" value="TONB-DEPENDENT RECEPTOR"/>
    <property type="match status" value="1"/>
</dbReference>
<dbReference type="InterPro" id="IPR000531">
    <property type="entry name" value="Beta-barrel_TonB"/>
</dbReference>
<evidence type="ECO:0000256" key="1">
    <source>
        <dbReference type="ARBA" id="ARBA00004571"/>
    </source>
</evidence>
<dbReference type="AlphaFoldDB" id="A0A381XHK4"/>
<evidence type="ECO:0000259" key="7">
    <source>
        <dbReference type="Pfam" id="PF00593"/>
    </source>
</evidence>
<evidence type="ECO:0000256" key="2">
    <source>
        <dbReference type="ARBA" id="ARBA00022448"/>
    </source>
</evidence>
<sequence length="848" mass="90452">MNRSTFTGLFGKAFSSLSLIALVFIGSPALMAQEGATVEIEEVTVTGSRIKRESINSASVITTITSEDIENSQALILADALRMSTYNTFGSFGPTAGSSAMSNATVSVRGLGSSRTLVLLDGRRMPGSPHLGGAGAVNINMIPTVAVDRIEILADGASSVYGSDAIAGVVNVITKKNFDGLQLNYRKGDRDRDDGEENSVSLIYGQSDDDGYITFMMEHSVRDEIYLKDRWYTAARASDQNGDGVIDLYNETFGLSWYSRNLADPVTGNISASPECQGSIDGSTTPWWGGDFGGAAFGQPATTTPSYAGASPTGICGYAWADIMVQDAGTAIDTITANIDRQITDRINLYTRASYVRNESVGRFAPPAARYPGILASDPANPFDVPVTGYWRWTGIGNRGMHYVDQATDFVTELTVDVSENIELRVGTQVNKFYGTDIGRYYLDYAGLASNIYYDTPFGSEDGLYAMSATTVVEYDNHYEKVDIVAQFSNLMQLKGGSVDALLGYERFNNIYSAAYDKHSEGGYVGGSAGNSGKGVREVDSFFGEIIFPVRDGIELNASFRSDDYSDVGSSESFKFGALINVLTGTTLKINYGEGFRAPGMDTLYGVTTFSANTAYDYKACAAAGLATTECASKQISTLIVANSELGAEESEGVTLSVAHDFGSWNDRLEGLNARFDYYNIKISGAIVSAGTQSVMWTDFIGGSLLTNNVEFYDATGITGDGSAAGSPVGSGSVGDACPAGAAYYKRLGVSDSIYSIRSCGNGRIDYVGASYANAGKVEVAGYDIFVSYNKDVGPGTISTSLSYSNMTDYDTDAYTGSARSVNNINFDGTPESRYNLSVGYQWGNFGV</sequence>
<accession>A0A381XHK4</accession>
<organism evidence="9">
    <name type="scientific">marine metagenome</name>
    <dbReference type="NCBI Taxonomy" id="408172"/>
    <lineage>
        <taxon>unclassified sequences</taxon>
        <taxon>metagenomes</taxon>
        <taxon>ecological metagenomes</taxon>
    </lineage>
</organism>
<dbReference type="Gene3D" id="2.170.130.10">
    <property type="entry name" value="TonB-dependent receptor, plug domain"/>
    <property type="match status" value="1"/>
</dbReference>
<dbReference type="EMBL" id="UINC01015173">
    <property type="protein sequence ID" value="SVA64090.1"/>
    <property type="molecule type" value="Genomic_DNA"/>
</dbReference>
<evidence type="ECO:0000259" key="8">
    <source>
        <dbReference type="Pfam" id="PF07715"/>
    </source>
</evidence>
<gene>
    <name evidence="9" type="ORF">METZ01_LOCUS116944</name>
</gene>
<keyword evidence="3" id="KW-0812">Transmembrane</keyword>
<keyword evidence="2" id="KW-0813">Transport</keyword>
<name>A0A381XHK4_9ZZZZ</name>
<dbReference type="InterPro" id="IPR037066">
    <property type="entry name" value="Plug_dom_sf"/>
</dbReference>
<dbReference type="InterPro" id="IPR039426">
    <property type="entry name" value="TonB-dep_rcpt-like"/>
</dbReference>
<comment type="subcellular location">
    <subcellularLocation>
        <location evidence="1">Cell outer membrane</location>
        <topology evidence="1">Multi-pass membrane protein</topology>
    </subcellularLocation>
</comment>
<dbReference type="PROSITE" id="PS52016">
    <property type="entry name" value="TONB_DEPENDENT_REC_3"/>
    <property type="match status" value="1"/>
</dbReference>
<evidence type="ECO:0008006" key="10">
    <source>
        <dbReference type="Google" id="ProtNLM"/>
    </source>
</evidence>
<dbReference type="PANTHER" id="PTHR47234">
    <property type="match status" value="1"/>
</dbReference>
<evidence type="ECO:0000313" key="9">
    <source>
        <dbReference type="EMBL" id="SVA64090.1"/>
    </source>
</evidence>
<evidence type="ECO:0000256" key="5">
    <source>
        <dbReference type="ARBA" id="ARBA00023136"/>
    </source>
</evidence>
<keyword evidence="4" id="KW-0798">TonB box</keyword>